<evidence type="ECO:0000256" key="6">
    <source>
        <dbReference type="ARBA" id="ARBA00023242"/>
    </source>
</evidence>
<dbReference type="GO" id="GO:0006357">
    <property type="term" value="P:regulation of transcription by RNA polymerase II"/>
    <property type="evidence" value="ECO:0007669"/>
    <property type="project" value="TreeGrafter"/>
</dbReference>
<dbReference type="EMBL" id="JANBVO010000054">
    <property type="protein sequence ID" value="KAJ9132962.1"/>
    <property type="molecule type" value="Genomic_DNA"/>
</dbReference>
<evidence type="ECO:0000256" key="9">
    <source>
        <dbReference type="PROSITE-ProRule" id="PRU00175"/>
    </source>
</evidence>
<keyword evidence="12" id="KW-0808">Transferase</keyword>
<keyword evidence="12" id="KW-0418">Kinase</keyword>
<dbReference type="InterPro" id="IPR001841">
    <property type="entry name" value="Znf_RING"/>
</dbReference>
<keyword evidence="5" id="KW-0862">Zinc</keyword>
<dbReference type="Pfam" id="PF17121">
    <property type="entry name" value="zf-C3HC4_5"/>
    <property type="match status" value="1"/>
</dbReference>
<evidence type="ECO:0000256" key="7">
    <source>
        <dbReference type="ARBA" id="ARBA00029873"/>
    </source>
</evidence>
<dbReference type="GO" id="GO:0005675">
    <property type="term" value="C:transcription factor TFIIH holo complex"/>
    <property type="evidence" value="ECO:0007669"/>
    <property type="project" value="InterPro"/>
</dbReference>
<gene>
    <name evidence="12" type="ORF">NKR23_g11080</name>
</gene>
<dbReference type="GO" id="GO:0006289">
    <property type="term" value="P:nucleotide-excision repair"/>
    <property type="evidence" value="ECO:0007669"/>
    <property type="project" value="InterPro"/>
</dbReference>
<dbReference type="PANTHER" id="PTHR12683:SF13">
    <property type="entry name" value="CDK-ACTIVATING KINASE ASSEMBLY FACTOR MAT1"/>
    <property type="match status" value="1"/>
</dbReference>
<sequence>MSRKASLATGRPLTTVGVTPSVSDGDICPVCKTLRYLNKDLEFLINPECYHPMCSGCVNRLFENGPNQCPYAGCHKTLRRKGFKAAYFGDLAVEREVDIRRRVAAVFNQTEDDFESLDAYNEYLEMVESLTFDLVNGSDAARRRAEAQLAQWEAEHKADIERNRRAGERQQEMSRRQLAAEREGARQRRAELMRLEEEERQRLARQREADLDSLAEAPEGAAGRVILKKRGQHRREELAASVETAAALRAAAAGGTGISIRGLKEKKKAAPAADEPYDPFGGLDLAPSRYVLRDSYPNNWLEGAKKQSDHTVPGYSVQEYYARSMFEAFAGLGVFIEDEKETGQVGVSARSVAATEGAMAATQDVPVRLEADIQA</sequence>
<evidence type="ECO:0000256" key="1">
    <source>
        <dbReference type="ARBA" id="ARBA00004123"/>
    </source>
</evidence>
<dbReference type="GO" id="GO:0016301">
    <property type="term" value="F:kinase activity"/>
    <property type="evidence" value="ECO:0007669"/>
    <property type="project" value="UniProtKB-KW"/>
</dbReference>
<reference evidence="12" key="1">
    <citation type="submission" date="2022-07" db="EMBL/GenBank/DDBJ databases">
        <title>Fungi with potential for degradation of polypropylene.</title>
        <authorList>
            <person name="Gostincar C."/>
        </authorList>
    </citation>
    <scope>NUCLEOTIDE SEQUENCE</scope>
    <source>
        <strain evidence="12">EXF-13308</strain>
    </source>
</reference>
<keyword evidence="6" id="KW-0539">Nucleus</keyword>
<dbReference type="Gene3D" id="3.30.40.10">
    <property type="entry name" value="Zinc/RING finger domain, C3HC4 (zinc finger)"/>
    <property type="match status" value="1"/>
</dbReference>
<dbReference type="SUPFAM" id="SSF57850">
    <property type="entry name" value="RING/U-box"/>
    <property type="match status" value="1"/>
</dbReference>
<evidence type="ECO:0000256" key="8">
    <source>
        <dbReference type="ARBA" id="ARBA00033277"/>
    </source>
</evidence>
<dbReference type="InterPro" id="IPR017907">
    <property type="entry name" value="Znf_RING_CS"/>
</dbReference>
<dbReference type="Proteomes" id="UP001174694">
    <property type="component" value="Unassembled WGS sequence"/>
</dbReference>
<dbReference type="PANTHER" id="PTHR12683">
    <property type="entry name" value="CDK-ACTIVATING KINASE ASSEMBLY FACTOR MAT1"/>
    <property type="match status" value="1"/>
</dbReference>
<evidence type="ECO:0000256" key="2">
    <source>
        <dbReference type="ARBA" id="ARBA00022257"/>
    </source>
</evidence>
<organism evidence="12 13">
    <name type="scientific">Pleurostoma richardsiae</name>
    <dbReference type="NCBI Taxonomy" id="41990"/>
    <lineage>
        <taxon>Eukaryota</taxon>
        <taxon>Fungi</taxon>
        <taxon>Dikarya</taxon>
        <taxon>Ascomycota</taxon>
        <taxon>Pezizomycotina</taxon>
        <taxon>Sordariomycetes</taxon>
        <taxon>Sordariomycetidae</taxon>
        <taxon>Calosphaeriales</taxon>
        <taxon>Pleurostomataceae</taxon>
        <taxon>Pleurostoma</taxon>
    </lineage>
</organism>
<dbReference type="InterPro" id="IPR013083">
    <property type="entry name" value="Znf_RING/FYVE/PHD"/>
</dbReference>
<dbReference type="PROSITE" id="PS50089">
    <property type="entry name" value="ZF_RING_2"/>
    <property type="match status" value="1"/>
</dbReference>
<evidence type="ECO:0000313" key="12">
    <source>
        <dbReference type="EMBL" id="KAJ9132962.1"/>
    </source>
</evidence>
<keyword evidence="13" id="KW-1185">Reference proteome</keyword>
<evidence type="ECO:0000256" key="3">
    <source>
        <dbReference type="ARBA" id="ARBA00022723"/>
    </source>
</evidence>
<comment type="caution">
    <text evidence="12">The sequence shown here is derived from an EMBL/GenBank/DDBJ whole genome shotgun (WGS) entry which is preliminary data.</text>
</comment>
<dbReference type="InterPro" id="IPR015877">
    <property type="entry name" value="MAT1_centre"/>
</dbReference>
<dbReference type="CDD" id="cd16573">
    <property type="entry name" value="RING-HC_TFB3-like"/>
    <property type="match status" value="1"/>
</dbReference>
<evidence type="ECO:0000259" key="11">
    <source>
        <dbReference type="PROSITE" id="PS50089"/>
    </source>
</evidence>
<proteinExistence type="predicted"/>
<dbReference type="GO" id="GO:0061575">
    <property type="term" value="F:cyclin-dependent protein serine/threonine kinase activator activity"/>
    <property type="evidence" value="ECO:0007669"/>
    <property type="project" value="InterPro"/>
</dbReference>
<dbReference type="NCBIfam" id="TIGR00570">
    <property type="entry name" value="cdk7"/>
    <property type="match status" value="1"/>
</dbReference>
<keyword evidence="3" id="KW-0479">Metal-binding</keyword>
<feature type="domain" description="RING-type" evidence="11">
    <location>
        <begin position="28"/>
        <end position="70"/>
    </location>
</feature>
<evidence type="ECO:0000313" key="13">
    <source>
        <dbReference type="Proteomes" id="UP001174694"/>
    </source>
</evidence>
<dbReference type="Pfam" id="PF06391">
    <property type="entry name" value="MAT1"/>
    <property type="match status" value="1"/>
</dbReference>
<evidence type="ECO:0000256" key="5">
    <source>
        <dbReference type="ARBA" id="ARBA00022833"/>
    </source>
</evidence>
<name>A0AA38RB57_9PEZI</name>
<evidence type="ECO:0000256" key="10">
    <source>
        <dbReference type="SAM" id="MobiDB-lite"/>
    </source>
</evidence>
<feature type="region of interest" description="Disordered" evidence="10">
    <location>
        <begin position="162"/>
        <end position="185"/>
    </location>
</feature>
<keyword evidence="4 9" id="KW-0863">Zinc-finger</keyword>
<protein>
    <recommendedName>
        <fullName evidence="2">RNA polymerase II transcription factor B subunit 3</fullName>
    </recommendedName>
    <alternativeName>
        <fullName evidence="8">RNA polymerase II transcription factor B 38 kDa subunit</fullName>
    </alternativeName>
    <alternativeName>
        <fullName evidence="7">RNA polymerase II transcription factor B p38 subunit</fullName>
    </alternativeName>
</protein>
<dbReference type="InterPro" id="IPR004575">
    <property type="entry name" value="MAT1/Tfb3"/>
</dbReference>
<dbReference type="GO" id="GO:0008270">
    <property type="term" value="F:zinc ion binding"/>
    <property type="evidence" value="ECO:0007669"/>
    <property type="project" value="UniProtKB-KW"/>
</dbReference>
<evidence type="ECO:0000256" key="4">
    <source>
        <dbReference type="ARBA" id="ARBA00022771"/>
    </source>
</evidence>
<comment type="subcellular location">
    <subcellularLocation>
        <location evidence="1">Nucleus</location>
    </subcellularLocation>
</comment>
<dbReference type="PROSITE" id="PS00518">
    <property type="entry name" value="ZF_RING_1"/>
    <property type="match status" value="1"/>
</dbReference>
<dbReference type="AlphaFoldDB" id="A0AA38RB57"/>
<accession>A0AA38RB57</accession>